<name>A0A165XBS8_9HYPH</name>
<dbReference type="EC" id="1.14.13.-" evidence="10"/>
<gene>
    <name evidence="10" type="primary">ubiI</name>
    <name evidence="10" type="ORF">PsAD2_03089</name>
</gene>
<dbReference type="STRING" id="989403.SAMN05421798_10861"/>
<dbReference type="SUPFAM" id="SSF51905">
    <property type="entry name" value="FAD/NAD(P)-binding domain"/>
    <property type="match status" value="1"/>
</dbReference>
<dbReference type="GO" id="GO:0071949">
    <property type="term" value="F:FAD binding"/>
    <property type="evidence" value="ECO:0007669"/>
    <property type="project" value="InterPro"/>
</dbReference>
<feature type="compositionally biased region" description="Basic and acidic residues" evidence="8">
    <location>
        <begin position="8"/>
        <end position="17"/>
    </location>
</feature>
<evidence type="ECO:0000256" key="6">
    <source>
        <dbReference type="ARBA" id="ARBA00023002"/>
    </source>
</evidence>
<evidence type="ECO:0000256" key="1">
    <source>
        <dbReference type="ARBA" id="ARBA00001974"/>
    </source>
</evidence>
<comment type="caution">
    <text evidence="10">The sequence shown here is derived from an EMBL/GenBank/DDBJ whole genome shotgun (WGS) entry which is preliminary data.</text>
</comment>
<dbReference type="GO" id="GO:0004497">
    <property type="term" value="F:monooxygenase activity"/>
    <property type="evidence" value="ECO:0007669"/>
    <property type="project" value="UniProtKB-KW"/>
</dbReference>
<dbReference type="Gene3D" id="3.50.50.60">
    <property type="entry name" value="FAD/NAD(P)-binding domain"/>
    <property type="match status" value="2"/>
</dbReference>
<dbReference type="InterPro" id="IPR051205">
    <property type="entry name" value="UbiH/COQ6_monooxygenase"/>
</dbReference>
<dbReference type="EMBL" id="LMCB01000031">
    <property type="protein sequence ID" value="KZL17553.1"/>
    <property type="molecule type" value="Genomic_DNA"/>
</dbReference>
<dbReference type="InterPro" id="IPR036188">
    <property type="entry name" value="FAD/NAD-bd_sf"/>
</dbReference>
<evidence type="ECO:0000259" key="9">
    <source>
        <dbReference type="Pfam" id="PF01494"/>
    </source>
</evidence>
<sequence>MAANPPLDGHKSTKDNHPPLQETHFDCAVIGTGPAGMIAALALASNGLRTALVGPPVNLEDARTTALMDASRQFLENIGLWEDLRASFTPLERMRLIDGTDRLLRAPETTFSASELGLAAFGYNILNKDLNHALYRLVNSSEFVVTIEDTIKSVRSNDHKATIELNNTQDLSCQVVIGADGRNSVVRRSAGIETKNWKYPQAALVLNLKHDLPHLNVSTEFHRNTGPFTMVPLPGKSSSLVYVETPERAQELNNYSDSALEAELEKLSKFVLGSIRLASPRQVYPLSGLTASHMSGNRSLLMGEAAHAFPPIGAQGLNLSLRDVAVATELLANAKRTGADMGSSDLLQKYDRSRKADVISRTTAVDLLNRSLLTDALPVQALRSLGLYTASRIPLVRRFLMREGIAPSWSLPRLMRADDK</sequence>
<proteinExistence type="inferred from homology"/>
<dbReference type="GO" id="GO:0016705">
    <property type="term" value="F:oxidoreductase activity, acting on paired donors, with incorporation or reduction of molecular oxygen"/>
    <property type="evidence" value="ECO:0007669"/>
    <property type="project" value="InterPro"/>
</dbReference>
<dbReference type="NCBIfam" id="TIGR01988">
    <property type="entry name" value="Ubi-OHases"/>
    <property type="match status" value="1"/>
</dbReference>
<keyword evidence="11" id="KW-1185">Reference proteome</keyword>
<evidence type="ECO:0000256" key="2">
    <source>
        <dbReference type="ARBA" id="ARBA00004749"/>
    </source>
</evidence>
<dbReference type="PANTHER" id="PTHR43876:SF7">
    <property type="entry name" value="UBIQUINONE BIOSYNTHESIS MONOOXYGENASE COQ6, MITOCHONDRIAL"/>
    <property type="match status" value="1"/>
</dbReference>
<accession>A0A165XBS8</accession>
<dbReference type="AlphaFoldDB" id="A0A165XBS8"/>
<evidence type="ECO:0000256" key="4">
    <source>
        <dbReference type="ARBA" id="ARBA00022630"/>
    </source>
</evidence>
<dbReference type="PATRIC" id="fig|989403.3.peg.3308"/>
<dbReference type="Pfam" id="PF01494">
    <property type="entry name" value="FAD_binding_3"/>
    <property type="match status" value="1"/>
</dbReference>
<dbReference type="InterPro" id="IPR010971">
    <property type="entry name" value="UbiH/COQ6"/>
</dbReference>
<organism evidence="10 11">
    <name type="scientific">Pseudovibrio axinellae</name>
    <dbReference type="NCBI Taxonomy" id="989403"/>
    <lineage>
        <taxon>Bacteria</taxon>
        <taxon>Pseudomonadati</taxon>
        <taxon>Pseudomonadota</taxon>
        <taxon>Alphaproteobacteria</taxon>
        <taxon>Hyphomicrobiales</taxon>
        <taxon>Stappiaceae</taxon>
        <taxon>Pseudovibrio</taxon>
    </lineage>
</organism>
<evidence type="ECO:0000256" key="5">
    <source>
        <dbReference type="ARBA" id="ARBA00022827"/>
    </source>
</evidence>
<evidence type="ECO:0000313" key="11">
    <source>
        <dbReference type="Proteomes" id="UP000076577"/>
    </source>
</evidence>
<keyword evidence="7" id="KW-0503">Monooxygenase</keyword>
<protein>
    <submittedName>
        <fullName evidence="10">2-octaprenylphenol hydroxylase</fullName>
        <ecNumber evidence="10">1.14.13.-</ecNumber>
    </submittedName>
</protein>
<feature type="region of interest" description="Disordered" evidence="8">
    <location>
        <begin position="1"/>
        <end position="20"/>
    </location>
</feature>
<dbReference type="UniPathway" id="UPA00232"/>
<evidence type="ECO:0000256" key="7">
    <source>
        <dbReference type="ARBA" id="ARBA00023033"/>
    </source>
</evidence>
<reference evidence="10 11" key="1">
    <citation type="journal article" date="2016" name="Front. Microbiol.">
        <title>Comparative Genomic Analysis Reveals a Diverse Repertoire of Genes Involved in Prokaryote-Eukaryote Interactions within the Pseudovibrio Genus.</title>
        <authorList>
            <person name="Romano S."/>
            <person name="Fernandez-Guerra A."/>
            <person name="Reen F.J."/>
            <person name="Glockner F.O."/>
            <person name="Crowley S.P."/>
            <person name="O'Sullivan O."/>
            <person name="Cotter P.D."/>
            <person name="Adams C."/>
            <person name="Dobson A.D."/>
            <person name="O'Gara F."/>
        </authorList>
    </citation>
    <scope>NUCLEOTIDE SEQUENCE [LARGE SCALE GENOMIC DNA]</scope>
    <source>
        <strain evidence="10 11">Ad2</strain>
    </source>
</reference>
<dbReference type="RefSeq" id="WP_068007759.1">
    <property type="nucleotide sequence ID" value="NZ_FOFM01000008.1"/>
</dbReference>
<dbReference type="GO" id="GO:0006744">
    <property type="term" value="P:ubiquinone biosynthetic process"/>
    <property type="evidence" value="ECO:0007669"/>
    <property type="project" value="UniProtKB-UniPathway"/>
</dbReference>
<keyword evidence="6 10" id="KW-0560">Oxidoreductase</keyword>
<dbReference type="PRINTS" id="PR00420">
    <property type="entry name" value="RNGMNOXGNASE"/>
</dbReference>
<comment type="cofactor">
    <cofactor evidence="1">
        <name>FAD</name>
        <dbReference type="ChEBI" id="CHEBI:57692"/>
    </cofactor>
</comment>
<dbReference type="InterPro" id="IPR002938">
    <property type="entry name" value="FAD-bd"/>
</dbReference>
<feature type="domain" description="FAD-binding" evidence="9">
    <location>
        <begin position="26"/>
        <end position="356"/>
    </location>
</feature>
<dbReference type="PANTHER" id="PTHR43876">
    <property type="entry name" value="UBIQUINONE BIOSYNTHESIS MONOOXYGENASE COQ6, MITOCHONDRIAL"/>
    <property type="match status" value="1"/>
</dbReference>
<keyword evidence="5" id="KW-0274">FAD</keyword>
<evidence type="ECO:0000256" key="3">
    <source>
        <dbReference type="ARBA" id="ARBA00005349"/>
    </source>
</evidence>
<keyword evidence="4" id="KW-0285">Flavoprotein</keyword>
<dbReference type="NCBIfam" id="NF005691">
    <property type="entry name" value="PRK07494.1"/>
    <property type="match status" value="1"/>
</dbReference>
<evidence type="ECO:0000313" key="10">
    <source>
        <dbReference type="EMBL" id="KZL17553.1"/>
    </source>
</evidence>
<evidence type="ECO:0000256" key="8">
    <source>
        <dbReference type="SAM" id="MobiDB-lite"/>
    </source>
</evidence>
<dbReference type="Proteomes" id="UP000076577">
    <property type="component" value="Unassembled WGS sequence"/>
</dbReference>
<comment type="pathway">
    <text evidence="2">Cofactor biosynthesis; ubiquinone biosynthesis.</text>
</comment>
<comment type="similarity">
    <text evidence="3">Belongs to the UbiH/COQ6 family.</text>
</comment>